<dbReference type="Proteomes" id="UP000324133">
    <property type="component" value="Unassembled WGS sequence"/>
</dbReference>
<accession>A0A5B6TIG7</accession>
<reference evidence="1 2" key="1">
    <citation type="submission" date="2019-07" db="EMBL/GenBank/DDBJ databases">
        <title>Rufibacter sp. nov., isolated from lake sediment.</title>
        <authorList>
            <person name="Qu J.-H."/>
        </authorList>
    </citation>
    <scope>NUCLEOTIDE SEQUENCE [LARGE SCALE GENOMIC DNA]</scope>
    <source>
        <strain evidence="1 2">NBS58-1</strain>
    </source>
</reference>
<gene>
    <name evidence="1" type="ORF">FOA19_23190</name>
</gene>
<dbReference type="PANTHER" id="PTHR43581">
    <property type="entry name" value="ATP/GTP PHOSPHATASE"/>
    <property type="match status" value="1"/>
</dbReference>
<dbReference type="InterPro" id="IPR051396">
    <property type="entry name" value="Bact_Antivir_Def_Nuclease"/>
</dbReference>
<dbReference type="AlphaFoldDB" id="A0A5B6TIG7"/>
<keyword evidence="1" id="KW-0067">ATP-binding</keyword>
<dbReference type="Gene3D" id="3.40.50.300">
    <property type="entry name" value="P-loop containing nucleotide triphosphate hydrolases"/>
    <property type="match status" value="1"/>
</dbReference>
<dbReference type="SUPFAM" id="SSF52540">
    <property type="entry name" value="P-loop containing nucleoside triphosphate hydrolases"/>
    <property type="match status" value="1"/>
</dbReference>
<protein>
    <submittedName>
        <fullName evidence="1">ATP-binding protein</fullName>
    </submittedName>
</protein>
<comment type="caution">
    <text evidence="1">The sequence shown here is derived from an EMBL/GenBank/DDBJ whole genome shotgun (WGS) entry which is preliminary data.</text>
</comment>
<proteinExistence type="predicted"/>
<organism evidence="1 2">
    <name type="scientific">Rufibacter hautae</name>
    <dbReference type="NCBI Taxonomy" id="2595005"/>
    <lineage>
        <taxon>Bacteria</taxon>
        <taxon>Pseudomonadati</taxon>
        <taxon>Bacteroidota</taxon>
        <taxon>Cytophagia</taxon>
        <taxon>Cytophagales</taxon>
        <taxon>Hymenobacteraceae</taxon>
        <taxon>Rufibacter</taxon>
    </lineage>
</organism>
<evidence type="ECO:0000313" key="2">
    <source>
        <dbReference type="Proteomes" id="UP000324133"/>
    </source>
</evidence>
<name>A0A5B6TIG7_9BACT</name>
<dbReference type="EMBL" id="VKKY01000005">
    <property type="protein sequence ID" value="KAA3435952.1"/>
    <property type="molecule type" value="Genomic_DNA"/>
</dbReference>
<dbReference type="InterPro" id="IPR027417">
    <property type="entry name" value="P-loop_NTPase"/>
</dbReference>
<dbReference type="PANTHER" id="PTHR43581:SF2">
    <property type="entry name" value="EXCINUCLEASE ATPASE SUBUNIT"/>
    <property type="match status" value="1"/>
</dbReference>
<dbReference type="GO" id="GO:0005524">
    <property type="term" value="F:ATP binding"/>
    <property type="evidence" value="ECO:0007669"/>
    <property type="project" value="UniProtKB-KW"/>
</dbReference>
<dbReference type="OrthoDB" id="1098190at2"/>
<keyword evidence="1" id="KW-0547">Nucleotide-binding</keyword>
<dbReference type="RefSeq" id="WP_149093266.1">
    <property type="nucleotide sequence ID" value="NZ_VKKY01000005.1"/>
</dbReference>
<keyword evidence="2" id="KW-1185">Reference proteome</keyword>
<evidence type="ECO:0000313" key="1">
    <source>
        <dbReference type="EMBL" id="KAA3435952.1"/>
    </source>
</evidence>
<sequence>MSQIRIRNFGPIGEGFEQEEGWIDFTKVTVFIGNQGTGKSTIAKLFSTFTWMEKALQRGDVKESEVMRKGKFEGTYCAYHRLKHFFRDNTEISYKGSSYGFHYSNGRLTLSIADSQGVYQMPKIMYVPAERNFLSAVSQPEKVKGLPLPLYTFLEEFDRSQQELSETLPLPVGNLRFQYHKLNKVSYVVGDNYRIRLLEASSGLQSIVPLFLVSRNIAMSINQELDASRSVLSVEEEKRLKAELERIFANPSLNESLRRAALEVLSSKYKYSCFINIVEEAEQNLYPQSQRDLLYHLLEYTNYGDCNALVLTTHSPYIINYLTLAIKGHEILQKIGNHPEATRLKDALTKVVPPASCVPAADLTVYELTDDGRILRLPSYNGIPSDENFLNSFLFDTNQMFDALLEIEEEL</sequence>